<proteinExistence type="predicted"/>
<keyword evidence="2" id="KW-1185">Reference proteome</keyword>
<evidence type="ECO:0000313" key="1">
    <source>
        <dbReference type="EMBL" id="MCP2270325.1"/>
    </source>
</evidence>
<gene>
    <name evidence="1" type="ORF">LV75_002826</name>
</gene>
<organism evidence="1 2">
    <name type="scientific">Actinokineospora diospyrosa</name>
    <dbReference type="NCBI Taxonomy" id="103728"/>
    <lineage>
        <taxon>Bacteria</taxon>
        <taxon>Bacillati</taxon>
        <taxon>Actinomycetota</taxon>
        <taxon>Actinomycetes</taxon>
        <taxon>Pseudonocardiales</taxon>
        <taxon>Pseudonocardiaceae</taxon>
        <taxon>Actinokineospora</taxon>
    </lineage>
</organism>
<sequence length="238" mass="26074">MDPIAAARAVVARRFPDALAAVLGGSARTKHRTALSDLDIVVVLGGAPAPFRETTEHEGWVVELFCHTTESLGEFVDRETAARRSPLLHMCGEGVLLVDSGGAGGRIREEARARLAAGPPPLTEVDIDDRRYMITDLLDDLAGSPDRDEAVFIANRLLTATGEFVLGLRRRWQSHGKWLHRRLREADPRLCADLLLGYRLLVHAGDRSGFTRVVESVLDQAGGRLLTGYRRVSRQPGP</sequence>
<protein>
    <recommendedName>
        <fullName evidence="3">Nucleotidyltransferase-like protein</fullName>
    </recommendedName>
</protein>
<name>A0ABT1ICG0_9PSEU</name>
<dbReference type="Proteomes" id="UP001205185">
    <property type="component" value="Unassembled WGS sequence"/>
</dbReference>
<dbReference type="Gene3D" id="3.30.460.10">
    <property type="entry name" value="Beta Polymerase, domain 2"/>
    <property type="match status" value="1"/>
</dbReference>
<dbReference type="RefSeq" id="WP_253887316.1">
    <property type="nucleotide sequence ID" value="NZ_BAAAVB010000009.1"/>
</dbReference>
<dbReference type="EMBL" id="JAMTCO010000007">
    <property type="protein sequence ID" value="MCP2270325.1"/>
    <property type="molecule type" value="Genomic_DNA"/>
</dbReference>
<reference evidence="1 2" key="1">
    <citation type="submission" date="2022-06" db="EMBL/GenBank/DDBJ databases">
        <title>Genomic Encyclopedia of Archaeal and Bacterial Type Strains, Phase II (KMG-II): from individual species to whole genera.</title>
        <authorList>
            <person name="Goeker M."/>
        </authorList>
    </citation>
    <scope>NUCLEOTIDE SEQUENCE [LARGE SCALE GENOMIC DNA]</scope>
    <source>
        <strain evidence="1 2">DSM 44255</strain>
    </source>
</reference>
<accession>A0ABT1ICG0</accession>
<dbReference type="InterPro" id="IPR043519">
    <property type="entry name" value="NT_sf"/>
</dbReference>
<dbReference type="SUPFAM" id="SSF81301">
    <property type="entry name" value="Nucleotidyltransferase"/>
    <property type="match status" value="1"/>
</dbReference>
<evidence type="ECO:0000313" key="2">
    <source>
        <dbReference type="Proteomes" id="UP001205185"/>
    </source>
</evidence>
<comment type="caution">
    <text evidence="1">The sequence shown here is derived from an EMBL/GenBank/DDBJ whole genome shotgun (WGS) entry which is preliminary data.</text>
</comment>
<evidence type="ECO:0008006" key="3">
    <source>
        <dbReference type="Google" id="ProtNLM"/>
    </source>
</evidence>